<dbReference type="InterPro" id="IPR002364">
    <property type="entry name" value="Quin_OxRdtase/zeta-crystal_CS"/>
</dbReference>
<protein>
    <submittedName>
        <fullName evidence="9">Polyketide synthase module</fullName>
    </submittedName>
</protein>
<evidence type="ECO:0000313" key="10">
    <source>
        <dbReference type="Proteomes" id="UP000774617"/>
    </source>
</evidence>
<dbReference type="InterPro" id="IPR009081">
    <property type="entry name" value="PP-bd_ACP"/>
</dbReference>
<dbReference type="SUPFAM" id="SSF55048">
    <property type="entry name" value="Probable ACP-binding domain of malonyl-CoA ACP transacylase"/>
    <property type="match status" value="1"/>
</dbReference>
<dbReference type="Gene3D" id="3.10.129.110">
    <property type="entry name" value="Polyketide synthase dehydratase"/>
    <property type="match status" value="1"/>
</dbReference>
<keyword evidence="3" id="KW-0808">Transferase</keyword>
<dbReference type="InterPro" id="IPR001227">
    <property type="entry name" value="Ac_transferase_dom_sf"/>
</dbReference>
<evidence type="ECO:0000256" key="3">
    <source>
        <dbReference type="ARBA" id="ARBA00022679"/>
    </source>
</evidence>
<dbReference type="InterPro" id="IPR036736">
    <property type="entry name" value="ACP-like_sf"/>
</dbReference>
<dbReference type="Gene3D" id="3.90.180.10">
    <property type="entry name" value="Medium-chain alcohol dehydrogenases, catalytic domain"/>
    <property type="match status" value="1"/>
</dbReference>
<dbReference type="InterPro" id="IPR016039">
    <property type="entry name" value="Thiolase-like"/>
</dbReference>
<dbReference type="SUPFAM" id="SSF50129">
    <property type="entry name" value="GroES-like"/>
    <property type="match status" value="1"/>
</dbReference>
<dbReference type="CDD" id="cd05195">
    <property type="entry name" value="enoyl_red"/>
    <property type="match status" value="1"/>
</dbReference>
<feature type="domain" description="Ketosynthase family 3 (KS3)" evidence="7">
    <location>
        <begin position="23"/>
        <end position="450"/>
    </location>
</feature>
<dbReference type="Gene3D" id="3.30.70.3290">
    <property type="match status" value="1"/>
</dbReference>
<dbReference type="Pfam" id="PF14765">
    <property type="entry name" value="PS-DH"/>
    <property type="match status" value="1"/>
</dbReference>
<dbReference type="InterPro" id="IPR042104">
    <property type="entry name" value="PKS_dehydratase_sf"/>
</dbReference>
<feature type="domain" description="PKS/mFAS DH" evidence="8">
    <location>
        <begin position="954"/>
        <end position="1266"/>
    </location>
</feature>
<dbReference type="PROSITE" id="PS52004">
    <property type="entry name" value="KS3_2"/>
    <property type="match status" value="1"/>
</dbReference>
<dbReference type="InterPro" id="IPR020806">
    <property type="entry name" value="PKS_PP-bd"/>
</dbReference>
<dbReference type="InterPro" id="IPR020841">
    <property type="entry name" value="PKS_Beta-ketoAc_synthase_dom"/>
</dbReference>
<dbReference type="CDD" id="cd00833">
    <property type="entry name" value="PKS"/>
    <property type="match status" value="1"/>
</dbReference>
<dbReference type="SUPFAM" id="SSF47336">
    <property type="entry name" value="ACP-like"/>
    <property type="match status" value="1"/>
</dbReference>
<dbReference type="SMART" id="SM00823">
    <property type="entry name" value="PKS_PP"/>
    <property type="match status" value="1"/>
</dbReference>
<dbReference type="InterPro" id="IPR013154">
    <property type="entry name" value="ADH-like_N"/>
</dbReference>
<dbReference type="SMART" id="SM00829">
    <property type="entry name" value="PKS_ER"/>
    <property type="match status" value="1"/>
</dbReference>
<dbReference type="InterPro" id="IPR057326">
    <property type="entry name" value="KR_dom"/>
</dbReference>
<evidence type="ECO:0000256" key="1">
    <source>
        <dbReference type="ARBA" id="ARBA00022450"/>
    </source>
</evidence>
<dbReference type="SMART" id="SM00827">
    <property type="entry name" value="PKS_AT"/>
    <property type="match status" value="1"/>
</dbReference>
<feature type="region of interest" description="N-terminal hotdog fold" evidence="5">
    <location>
        <begin position="954"/>
        <end position="1091"/>
    </location>
</feature>
<feature type="region of interest" description="C-terminal hotdog fold" evidence="5">
    <location>
        <begin position="1102"/>
        <end position="1266"/>
    </location>
</feature>
<dbReference type="PROSITE" id="PS01162">
    <property type="entry name" value="QOR_ZETA_CRYSTAL"/>
    <property type="match status" value="1"/>
</dbReference>
<dbReference type="Pfam" id="PF13602">
    <property type="entry name" value="ADH_zinc_N_2"/>
    <property type="match status" value="1"/>
</dbReference>
<dbReference type="EMBL" id="JAGTJR010000045">
    <property type="protein sequence ID" value="KAH7030236.1"/>
    <property type="molecule type" value="Genomic_DNA"/>
</dbReference>
<gene>
    <name evidence="9" type="ORF">B0J12DRAFT_583620</name>
</gene>
<accession>A0ABQ8FW11</accession>
<dbReference type="InterPro" id="IPR050091">
    <property type="entry name" value="PKS_NRPS_Biosynth_Enz"/>
</dbReference>
<dbReference type="Pfam" id="PF23114">
    <property type="entry name" value="NAD-bd_HRPKS_sdrA"/>
    <property type="match status" value="1"/>
</dbReference>
<dbReference type="Pfam" id="PF00109">
    <property type="entry name" value="ketoacyl-synt"/>
    <property type="match status" value="1"/>
</dbReference>
<evidence type="ECO:0000256" key="2">
    <source>
        <dbReference type="ARBA" id="ARBA00022553"/>
    </source>
</evidence>
<dbReference type="Pfam" id="PF00698">
    <property type="entry name" value="Acyl_transf_1"/>
    <property type="match status" value="1"/>
</dbReference>
<dbReference type="Pfam" id="PF08240">
    <property type="entry name" value="ADH_N"/>
    <property type="match status" value="1"/>
</dbReference>
<keyword evidence="4" id="KW-0511">Multifunctional enzyme</keyword>
<dbReference type="InterPro" id="IPR032821">
    <property type="entry name" value="PKS_assoc"/>
</dbReference>
<dbReference type="Gene3D" id="1.10.1200.10">
    <property type="entry name" value="ACP-like"/>
    <property type="match status" value="1"/>
</dbReference>
<dbReference type="Gene3D" id="3.40.47.10">
    <property type="match status" value="1"/>
</dbReference>
<dbReference type="InterPro" id="IPR020807">
    <property type="entry name" value="PKS_DH"/>
</dbReference>
<evidence type="ECO:0000313" key="9">
    <source>
        <dbReference type="EMBL" id="KAH7030236.1"/>
    </source>
</evidence>
<dbReference type="SMART" id="SM00826">
    <property type="entry name" value="PKS_DH"/>
    <property type="match status" value="1"/>
</dbReference>
<dbReference type="InterPro" id="IPR014043">
    <property type="entry name" value="Acyl_transferase_dom"/>
</dbReference>
<dbReference type="PANTHER" id="PTHR43775">
    <property type="entry name" value="FATTY ACID SYNTHASE"/>
    <property type="match status" value="1"/>
</dbReference>
<dbReference type="Gene3D" id="3.40.366.10">
    <property type="entry name" value="Malonyl-Coenzyme A Acyl Carrier Protein, domain 2"/>
    <property type="match status" value="1"/>
</dbReference>
<dbReference type="SMART" id="SM00822">
    <property type="entry name" value="PKS_KR"/>
    <property type="match status" value="1"/>
</dbReference>
<dbReference type="InterPro" id="IPR016035">
    <property type="entry name" value="Acyl_Trfase/lysoPLipase"/>
</dbReference>
<dbReference type="InterPro" id="IPR049900">
    <property type="entry name" value="PKS_mFAS_DH"/>
</dbReference>
<dbReference type="InterPro" id="IPR049551">
    <property type="entry name" value="PKS_DH_C"/>
</dbReference>
<feature type="domain" description="Carrier" evidence="6">
    <location>
        <begin position="2319"/>
        <end position="2396"/>
    </location>
</feature>
<evidence type="ECO:0000256" key="4">
    <source>
        <dbReference type="ARBA" id="ARBA00023268"/>
    </source>
</evidence>
<organism evidence="9 10">
    <name type="scientific">Macrophomina phaseolina</name>
    <dbReference type="NCBI Taxonomy" id="35725"/>
    <lineage>
        <taxon>Eukaryota</taxon>
        <taxon>Fungi</taxon>
        <taxon>Dikarya</taxon>
        <taxon>Ascomycota</taxon>
        <taxon>Pezizomycotina</taxon>
        <taxon>Dothideomycetes</taxon>
        <taxon>Dothideomycetes incertae sedis</taxon>
        <taxon>Botryosphaeriales</taxon>
        <taxon>Botryosphaeriaceae</taxon>
        <taxon>Macrophomina</taxon>
    </lineage>
</organism>
<dbReference type="SMART" id="SM00825">
    <property type="entry name" value="PKS_KS"/>
    <property type="match status" value="1"/>
</dbReference>
<dbReference type="InterPro" id="IPR016036">
    <property type="entry name" value="Malonyl_transacylase_ACP-bd"/>
</dbReference>
<dbReference type="Gene3D" id="3.40.50.720">
    <property type="entry name" value="NAD(P)-binding Rossmann-like Domain"/>
    <property type="match status" value="2"/>
</dbReference>
<sequence>MLVREVVDSGSSRAPSSTRQYVQEPVAVVGMACRLPGDSNTPHKLWEFLMKGGVADTNPPSTRFNLKGHYDGSDKPTTLRNPGGMFLENVDPADFDAGFFNISRTDAISMDPQQRQLLEVVYEGLESAGIPIETLSGTQYGCFVGSYEVDYAWMHARDPQNRPPSCAIGVGRSIMSNRISHFLNIKGPSLTLDTACSGSLVGVDVACRYLQTGEISGAIVAGANLYINPDHSIENGALRNAHSKSGKCHTFDSKADGYIKAEAINAVILKRLGDALRDGDPIRAVIRGTANNHNGRTPGIASPSSEDQAQAIRAAYRNAGIDDFGLTSYLECHGTGTNAGDPIEVKGIASVFADGRARDKPLVIGSLKSNIGHSEPAAGISGLLKAVLTIEHGTIPGNPTFEKPNNNIDFEGLKVKPIRAAIPFPNAPFRRASVNSFGFGGSNCHAIVDEPKALIKNFVPAHTSSFKSFDDDDDDDDFLSDDEAASRPYLLLFSANDESSLRSYTKEMSKHLSNLSVKANVRDLAYTLSERRSHHFNRAFVISRKPVLDENALVFGKKEPNIPRIGFVFTGQGAQWPGMAKELFETFPGAAQVVKELDTVLRALPTPPDWSLFEELTAPRSAEHLRQPEFSQPLVTALQLALLSVLSSWGVKPQSVVGHSSGEIAAAYAAGFLTQADAIVVAYHRGLAAKHRQQDNETPLGMLAVGIGADAIGPYLGGTETVQIACYNSPKSLTLSGVVSKLEQVKSRLTKDGHFARMLQVNLAYHSTFMDEIGKEYESLLRRDFHGQSCKPGPFGSNVTMFSSVYGHALAPSQTTDVSYWKSNMVSPVRFNDACRDMIAGKDGADFIIEIGPAGALAGPVGQIKDTIDSGSAVQYVTALKRGVDSVDATLDVAGKLYLKGVPLNMARVNADTELPARPLVITDLPNYAWNHSVKYWFECSESREWRHKQFPCHDLLGSKVLGTPWRSPSFKRILKINELPWLRDHKVGSDIVMPAAGFVAMAVEAMYQTHVSLKPEEGVSAVGELCYRLRNIRFDKALVVEEDVPAEYVLSLNPLAGTKDSWYEFKISSTKEGVIMDHAGGMIRVEDAAKTVATKEEIAPLKHTSPGHLWYKISSEVGYAFGPAFQKQVLVEAIAGQRKSRSHISFEEPPSAYPQSSYPIHPAVLDGCFQSTSPSIWAGSRSTMNAVLIPAIIDDLVINSSVPQHGSPPLALGVAVAHAEYSGRGRPDMAKNYRSSTTVFHPHTGRLVVQMTNLSCHQLDVGVDLFAKHTFMRSVFRPDISLLRTQAQGAMLQQLAGGVQDVLDLAAHRKPALKVLEVNLVPGDTSCLWFEGRDRASRLAYGVYRFLASDARDLVAVQNEHGSERGAGFGLLDATKVDLGAGDKEFDFIVVKMRTALREAAAPVLKAAAGLLAEAGRVLVVEQGEQTSSGSSEDMVIVEKEHVGADAKLLATIKSSGFGSHVRLTCEDEVKSAYLCAPAVEFAATAKPQELYVVRLDKTTRLQDGIRTALAKAGWRIKERALPSVDVPAKSTVLILDELYTSVLPTVTPQQWQTIKDITTRGCKLLWVTQGSHLHVTNPERAMANGLFRTISAEDPSAHCVTLDVEHASSPATPSAIVDVLATLRNPKPKSASDSEFFLRAGLLHVNRIVPDGPLNAAKDGTSAAPIPTRLHDARSIVRLRAERLGTFDALQWSAVAPPDAPPPPGHVEIELFAAGLNFKDIAVTMGIVPENEHLLGLEGAGVVRRVGAGVSAFAVGDRVVTIEKGLLANRIHAPEKRVVKIPDAISFEEAATMPVVFATAVYAVLEVGRLASGQSLLVHSAAGGVGIACLQLARWIGAEVYVTVSNEAKRKFLNETFGIPFERMFSSRDASFAPAIMEATSGKGIDLIINSLTGDLLDASWRICADGGTMVEIGKRDIVERNFLSMEPFDRNCSFRAVDISYSKHITDDVYHRLLTTVFDLVKKGAIGPIKPITTFSFAQIPEAFAYMRSGRHIGKIVISDGPNGNAEVSVRPYKRDDRLRGDVAYLIAGGLKGLCGSLAIHMARRGAKHIISMSRSGCSDSRSQTVVTNCNSLGCKVYEARGDVANLADVKKAFAAAPGVPVGGIIQGSMVLRDKPYEAMTVKEYHDCIACKVAGTWNLHKASLALAQPLDFFTLLSSVSGVVGNKGQANYAAANTFLDAFAAYRRAQGLAANSTDLGVIHDVGYVAEQGGMQTHLGGSQWTPLAENALHLVVDTSFAQQDPVAPINADSAAQLVTGIALPQNPADSDLARDARFAALFLPDNAGGGAGGAGGNRNSADAAVQAFLALHASGAAQEALLPVVLEVLNAQLTRTLRLPEALEPGKPLSVYGLDSLSAVEIRNWIRMELGAEVTTLEIVGAASLVALGEKVVAKLPGKE</sequence>
<evidence type="ECO:0000259" key="6">
    <source>
        <dbReference type="PROSITE" id="PS50075"/>
    </source>
</evidence>
<feature type="active site" description="Proton acceptor; for dehydratase activity" evidence="5">
    <location>
        <position position="986"/>
    </location>
</feature>
<dbReference type="InterPro" id="IPR014031">
    <property type="entry name" value="Ketoacyl_synth_C"/>
</dbReference>
<dbReference type="Pfam" id="PF08659">
    <property type="entry name" value="KR"/>
    <property type="match status" value="1"/>
</dbReference>
<dbReference type="Pfam" id="PF00550">
    <property type="entry name" value="PP-binding"/>
    <property type="match status" value="1"/>
</dbReference>
<dbReference type="SUPFAM" id="SSF53901">
    <property type="entry name" value="Thiolase-like"/>
    <property type="match status" value="1"/>
</dbReference>
<evidence type="ECO:0000256" key="5">
    <source>
        <dbReference type="PROSITE-ProRule" id="PRU01363"/>
    </source>
</evidence>
<dbReference type="InterPro" id="IPR020843">
    <property type="entry name" value="ER"/>
</dbReference>
<reference evidence="9 10" key="1">
    <citation type="journal article" date="2021" name="Nat. Commun.">
        <title>Genetic determinants of endophytism in the Arabidopsis root mycobiome.</title>
        <authorList>
            <person name="Mesny F."/>
            <person name="Miyauchi S."/>
            <person name="Thiergart T."/>
            <person name="Pickel B."/>
            <person name="Atanasova L."/>
            <person name="Karlsson M."/>
            <person name="Huettel B."/>
            <person name="Barry K.W."/>
            <person name="Haridas S."/>
            <person name="Chen C."/>
            <person name="Bauer D."/>
            <person name="Andreopoulos W."/>
            <person name="Pangilinan J."/>
            <person name="LaButti K."/>
            <person name="Riley R."/>
            <person name="Lipzen A."/>
            <person name="Clum A."/>
            <person name="Drula E."/>
            <person name="Henrissat B."/>
            <person name="Kohler A."/>
            <person name="Grigoriev I.V."/>
            <person name="Martin F.M."/>
            <person name="Hacquard S."/>
        </authorList>
    </citation>
    <scope>NUCLEOTIDE SEQUENCE [LARGE SCALE GENOMIC DNA]</scope>
    <source>
        <strain evidence="9 10">MPI-SDFR-AT-0080</strain>
    </source>
</reference>
<feature type="active site" description="Proton donor; for dehydratase activity" evidence="5">
    <location>
        <position position="1167"/>
    </location>
</feature>
<dbReference type="InterPro" id="IPR011032">
    <property type="entry name" value="GroES-like_sf"/>
</dbReference>
<evidence type="ECO:0000259" key="7">
    <source>
        <dbReference type="PROSITE" id="PS52004"/>
    </source>
</evidence>
<dbReference type="Pfam" id="PF21089">
    <property type="entry name" value="PKS_DH_N"/>
    <property type="match status" value="1"/>
</dbReference>
<keyword evidence="2" id="KW-0597">Phosphoprotein</keyword>
<dbReference type="PROSITE" id="PS50075">
    <property type="entry name" value="CARRIER"/>
    <property type="match status" value="1"/>
</dbReference>
<dbReference type="SUPFAM" id="SSF51735">
    <property type="entry name" value="NAD(P)-binding Rossmann-fold domains"/>
    <property type="match status" value="3"/>
</dbReference>
<dbReference type="InterPro" id="IPR049552">
    <property type="entry name" value="PKS_DH_N"/>
</dbReference>
<comment type="caution">
    <text evidence="9">The sequence shown here is derived from an EMBL/GenBank/DDBJ whole genome shotgun (WGS) entry which is preliminary data.</text>
</comment>
<name>A0ABQ8FW11_9PEZI</name>
<dbReference type="InterPro" id="IPR056501">
    <property type="entry name" value="NAD-bd_HRPKS_sdrA"/>
</dbReference>
<dbReference type="SUPFAM" id="SSF52151">
    <property type="entry name" value="FabD/lysophospholipase-like"/>
    <property type="match status" value="1"/>
</dbReference>
<dbReference type="Pfam" id="PF16197">
    <property type="entry name" value="KAsynt_C_assoc"/>
    <property type="match status" value="1"/>
</dbReference>
<dbReference type="InterPro" id="IPR013968">
    <property type="entry name" value="PKS_KR"/>
</dbReference>
<dbReference type="Pfam" id="PF02801">
    <property type="entry name" value="Ketoacyl-synt_C"/>
    <property type="match status" value="1"/>
</dbReference>
<dbReference type="PROSITE" id="PS52019">
    <property type="entry name" value="PKS_MFAS_DH"/>
    <property type="match status" value="1"/>
</dbReference>
<dbReference type="Proteomes" id="UP000774617">
    <property type="component" value="Unassembled WGS sequence"/>
</dbReference>
<dbReference type="InterPro" id="IPR036291">
    <property type="entry name" value="NAD(P)-bd_dom_sf"/>
</dbReference>
<proteinExistence type="predicted"/>
<dbReference type="PANTHER" id="PTHR43775:SF18">
    <property type="entry name" value="ENZYME, PUTATIVE (JCVI)-RELATED"/>
    <property type="match status" value="1"/>
</dbReference>
<dbReference type="InterPro" id="IPR014030">
    <property type="entry name" value="Ketoacyl_synth_N"/>
</dbReference>
<keyword evidence="10" id="KW-1185">Reference proteome</keyword>
<evidence type="ECO:0000259" key="8">
    <source>
        <dbReference type="PROSITE" id="PS52019"/>
    </source>
</evidence>
<keyword evidence="1" id="KW-0596">Phosphopantetheine</keyword>